<dbReference type="AlphaFoldDB" id="A0A443SUG8"/>
<name>A0A443SUG8_9ACAR</name>
<dbReference type="VEuPathDB" id="VectorBase:LDEU000902"/>
<dbReference type="EMBL" id="NCKV01000261">
    <property type="protein sequence ID" value="RWS31140.1"/>
    <property type="molecule type" value="Genomic_DNA"/>
</dbReference>
<accession>A0A443SUG8</accession>
<proteinExistence type="predicted"/>
<reference evidence="1 2" key="1">
    <citation type="journal article" date="2018" name="Gigascience">
        <title>Genomes of trombidid mites reveal novel predicted allergens and laterally-transferred genes associated with secondary metabolism.</title>
        <authorList>
            <person name="Dong X."/>
            <person name="Chaisiri K."/>
            <person name="Xia D."/>
            <person name="Armstrong S.D."/>
            <person name="Fang Y."/>
            <person name="Donnelly M.J."/>
            <person name="Kadowaki T."/>
            <person name="McGarry J.W."/>
            <person name="Darby A.C."/>
            <person name="Makepeace B.L."/>
        </authorList>
    </citation>
    <scope>NUCLEOTIDE SEQUENCE [LARGE SCALE GENOMIC DNA]</scope>
    <source>
        <strain evidence="1">UoL-UT</strain>
    </source>
</reference>
<dbReference type="OrthoDB" id="6538124at2759"/>
<comment type="caution">
    <text evidence="1">The sequence shown here is derived from an EMBL/GenBank/DDBJ whole genome shotgun (WGS) entry which is preliminary data.</text>
</comment>
<gene>
    <name evidence="1" type="ORF">B4U80_05923</name>
</gene>
<dbReference type="Proteomes" id="UP000288716">
    <property type="component" value="Unassembled WGS sequence"/>
</dbReference>
<protein>
    <submittedName>
        <fullName evidence="1">Uncharacterized protein</fullName>
    </submittedName>
</protein>
<organism evidence="1 2">
    <name type="scientific">Leptotrombidium deliense</name>
    <dbReference type="NCBI Taxonomy" id="299467"/>
    <lineage>
        <taxon>Eukaryota</taxon>
        <taxon>Metazoa</taxon>
        <taxon>Ecdysozoa</taxon>
        <taxon>Arthropoda</taxon>
        <taxon>Chelicerata</taxon>
        <taxon>Arachnida</taxon>
        <taxon>Acari</taxon>
        <taxon>Acariformes</taxon>
        <taxon>Trombidiformes</taxon>
        <taxon>Prostigmata</taxon>
        <taxon>Anystina</taxon>
        <taxon>Parasitengona</taxon>
        <taxon>Trombiculoidea</taxon>
        <taxon>Trombiculidae</taxon>
        <taxon>Leptotrombidium</taxon>
    </lineage>
</organism>
<keyword evidence="2" id="KW-1185">Reference proteome</keyword>
<evidence type="ECO:0000313" key="2">
    <source>
        <dbReference type="Proteomes" id="UP000288716"/>
    </source>
</evidence>
<evidence type="ECO:0000313" key="1">
    <source>
        <dbReference type="EMBL" id="RWS31140.1"/>
    </source>
</evidence>
<sequence>METLDSSIRNVDEFTGVLEVVRQKQPQSAQKVLVVIHRTATEHFAVLYPLRLLPCARTALATINLKSSLIKRCDENLLRIQPRKDIDGISLTLRVPERDLISKWLTAFSSLNVSNKVLETCSRRAQLNGGGIRSTTLPPLLEDAES</sequence>